<evidence type="ECO:0000256" key="1">
    <source>
        <dbReference type="SAM" id="MobiDB-lite"/>
    </source>
</evidence>
<dbReference type="OMA" id="INMCHEW"/>
<name>A0A1Y1I0L8_KLENI</name>
<organism evidence="2 3">
    <name type="scientific">Klebsormidium nitens</name>
    <name type="common">Green alga</name>
    <name type="synonym">Ulothrix nitens</name>
    <dbReference type="NCBI Taxonomy" id="105231"/>
    <lineage>
        <taxon>Eukaryota</taxon>
        <taxon>Viridiplantae</taxon>
        <taxon>Streptophyta</taxon>
        <taxon>Klebsormidiophyceae</taxon>
        <taxon>Klebsormidiales</taxon>
        <taxon>Klebsormidiaceae</taxon>
        <taxon>Klebsormidium</taxon>
    </lineage>
</organism>
<dbReference type="AlphaFoldDB" id="A0A1Y1I0L8"/>
<gene>
    <name evidence="2" type="ORF">KFL_000860200</name>
</gene>
<protein>
    <submittedName>
        <fullName evidence="2">Uncharacterized protein</fullName>
    </submittedName>
</protein>
<proteinExistence type="predicted"/>
<keyword evidence="3" id="KW-1185">Reference proteome</keyword>
<feature type="region of interest" description="Disordered" evidence="1">
    <location>
        <begin position="1"/>
        <end position="132"/>
    </location>
</feature>
<dbReference type="EMBL" id="DF237035">
    <property type="protein sequence ID" value="GAQ81648.1"/>
    <property type="molecule type" value="Genomic_DNA"/>
</dbReference>
<evidence type="ECO:0000313" key="3">
    <source>
        <dbReference type="Proteomes" id="UP000054558"/>
    </source>
</evidence>
<reference evidence="2 3" key="1">
    <citation type="journal article" date="2014" name="Nat. Commun.">
        <title>Klebsormidium flaccidum genome reveals primary factors for plant terrestrial adaptation.</title>
        <authorList>
            <person name="Hori K."/>
            <person name="Maruyama F."/>
            <person name="Fujisawa T."/>
            <person name="Togashi T."/>
            <person name="Yamamoto N."/>
            <person name="Seo M."/>
            <person name="Sato S."/>
            <person name="Yamada T."/>
            <person name="Mori H."/>
            <person name="Tajima N."/>
            <person name="Moriyama T."/>
            <person name="Ikeuchi M."/>
            <person name="Watanabe M."/>
            <person name="Wada H."/>
            <person name="Kobayashi K."/>
            <person name="Saito M."/>
            <person name="Masuda T."/>
            <person name="Sasaki-Sekimoto Y."/>
            <person name="Mashiguchi K."/>
            <person name="Awai K."/>
            <person name="Shimojima M."/>
            <person name="Masuda S."/>
            <person name="Iwai M."/>
            <person name="Nobusawa T."/>
            <person name="Narise T."/>
            <person name="Kondo S."/>
            <person name="Saito H."/>
            <person name="Sato R."/>
            <person name="Murakawa M."/>
            <person name="Ihara Y."/>
            <person name="Oshima-Yamada Y."/>
            <person name="Ohtaka K."/>
            <person name="Satoh M."/>
            <person name="Sonobe K."/>
            <person name="Ishii M."/>
            <person name="Ohtani R."/>
            <person name="Kanamori-Sato M."/>
            <person name="Honoki R."/>
            <person name="Miyazaki D."/>
            <person name="Mochizuki H."/>
            <person name="Umetsu J."/>
            <person name="Higashi K."/>
            <person name="Shibata D."/>
            <person name="Kamiya Y."/>
            <person name="Sato N."/>
            <person name="Nakamura Y."/>
            <person name="Tabata S."/>
            <person name="Ida S."/>
            <person name="Kurokawa K."/>
            <person name="Ohta H."/>
        </authorList>
    </citation>
    <scope>NUCLEOTIDE SEQUENCE [LARGE SCALE GENOMIC DNA]</scope>
    <source>
        <strain evidence="2 3">NIES-2285</strain>
    </source>
</reference>
<sequence length="345" mass="37746">PPRTGSPKSRARRRKQGAARTLSLNLPRRDPPSRARGRAIMGPAVALLPPQSGRAAPGRAPRDAPETRLPTKRKRVDHEDVTPSSSTRDDPVVPGVRFQPNSGGLYGVSATGELGGSTQRSGGDVRLPSESGQEVKRHGRLLFIKKRGVRRPALRELIRPISTPAETRLFSELYSRHSTKSSTNWINMCHEWNQRAALTVSQISGPDNAIHQKNIPLLKKYEKGLVKDFIRKDSLNALIAHNPGSLQQPNYAPSTSINPFVGGIHPYPPTFAHNIPFAPSAYPPFATLPMEGGVAHPIFFQPPLTDTRFQLQSGQSFPARPSKNNIEVEKVSKSTVESGLVAAYQ</sequence>
<evidence type="ECO:0000313" key="2">
    <source>
        <dbReference type="EMBL" id="GAQ81648.1"/>
    </source>
</evidence>
<dbReference type="Proteomes" id="UP000054558">
    <property type="component" value="Unassembled WGS sequence"/>
</dbReference>
<accession>A0A1Y1I0L8</accession>
<feature type="compositionally biased region" description="Basic and acidic residues" evidence="1">
    <location>
        <begin position="76"/>
        <end position="91"/>
    </location>
</feature>
<feature type="non-terminal residue" evidence="2">
    <location>
        <position position="1"/>
    </location>
</feature>